<dbReference type="Proteomes" id="UP000018817">
    <property type="component" value="Unassembled WGS sequence"/>
</dbReference>
<reference evidence="2" key="1">
    <citation type="submission" date="2011-12" db="EMBL/GenBank/DDBJ databases">
        <authorList>
            <consortium name="The Broad Institute Genome Sequencing Platform"/>
            <person name="Russ C."/>
            <person name="Tyler B."/>
            <person name="Panabieres F."/>
            <person name="Shan W."/>
            <person name="Tripathy S."/>
            <person name="Grunwald N."/>
            <person name="Machado M."/>
            <person name="Young S.K."/>
            <person name="Zeng Q."/>
            <person name="Gargeya S."/>
            <person name="Fitzgerald M."/>
            <person name="Haas B."/>
            <person name="Abouelleil A."/>
            <person name="Alvarado L."/>
            <person name="Arachchi H.M."/>
            <person name="Berlin A."/>
            <person name="Chapman S.B."/>
            <person name="Gearin G."/>
            <person name="Goldberg J."/>
            <person name="Griggs A."/>
            <person name="Gujja S."/>
            <person name="Hansen M."/>
            <person name="Heiman D."/>
            <person name="Howarth C."/>
            <person name="Larimer J."/>
            <person name="Lui A."/>
            <person name="MacDonald P.J.P."/>
            <person name="McCowen C."/>
            <person name="Montmayeur A."/>
            <person name="Murphy C."/>
            <person name="Neiman D."/>
            <person name="Pearson M."/>
            <person name="Priest M."/>
            <person name="Roberts A."/>
            <person name="Saif S."/>
            <person name="Shea T."/>
            <person name="Sisk P."/>
            <person name="Stolte C."/>
            <person name="Sykes S."/>
            <person name="Wortman J."/>
            <person name="Nusbaum C."/>
            <person name="Birren B."/>
        </authorList>
    </citation>
    <scope>NUCLEOTIDE SEQUENCE [LARGE SCALE GENOMIC DNA]</scope>
    <source>
        <strain evidence="2">INRA-310</strain>
    </source>
</reference>
<sequence length="163" mass="18204">MGKVTPVALASKPLCSVHRNADQRVRTEQANAERLSAPNCELFEDYQATDGGTCSDKEVPEGDERARVGPSPSVLFAEDDERLVGEIVPHPGMQLVFQATVRWVLLLVMLLQTLPPFFVVPTEPWTWLRYCPSPSTRLTQGPAEEMDTHNLESLGWKARDFLV</sequence>
<dbReference type="VEuPathDB" id="FungiDB:PPTG_07861"/>
<evidence type="ECO:0000313" key="2">
    <source>
        <dbReference type="Proteomes" id="UP000018817"/>
    </source>
</evidence>
<dbReference type="AlphaFoldDB" id="W2QM61"/>
<evidence type="ECO:0000313" key="1">
    <source>
        <dbReference type="EMBL" id="ETN14228.1"/>
    </source>
</evidence>
<accession>W2QM61</accession>
<organism evidence="1 2">
    <name type="scientific">Phytophthora nicotianae (strain INRA-310)</name>
    <name type="common">Phytophthora parasitica</name>
    <dbReference type="NCBI Taxonomy" id="761204"/>
    <lineage>
        <taxon>Eukaryota</taxon>
        <taxon>Sar</taxon>
        <taxon>Stramenopiles</taxon>
        <taxon>Oomycota</taxon>
        <taxon>Peronosporomycetes</taxon>
        <taxon>Peronosporales</taxon>
        <taxon>Peronosporaceae</taxon>
        <taxon>Phytophthora</taxon>
    </lineage>
</organism>
<dbReference type="EMBL" id="KI669573">
    <property type="protein sequence ID" value="ETN14228.1"/>
    <property type="molecule type" value="Genomic_DNA"/>
</dbReference>
<proteinExistence type="predicted"/>
<dbReference type="GeneID" id="20177700"/>
<gene>
    <name evidence="1" type="ORF">PPTG_07861</name>
</gene>
<protein>
    <submittedName>
        <fullName evidence="1">Uncharacterized protein</fullName>
    </submittedName>
</protein>
<name>W2QM61_PHYN3</name>
<reference evidence="1 2" key="2">
    <citation type="submission" date="2013-11" db="EMBL/GenBank/DDBJ databases">
        <title>The Genome Sequence of Phytophthora parasitica INRA-310.</title>
        <authorList>
            <consortium name="The Broad Institute Genomics Platform"/>
            <person name="Russ C."/>
            <person name="Tyler B."/>
            <person name="Panabieres F."/>
            <person name="Shan W."/>
            <person name="Tripathy S."/>
            <person name="Grunwald N."/>
            <person name="Machado M."/>
            <person name="Johnson C.S."/>
            <person name="Arredondo F."/>
            <person name="Hong C."/>
            <person name="Coffey M."/>
            <person name="Young S.K."/>
            <person name="Zeng Q."/>
            <person name="Gargeya S."/>
            <person name="Fitzgerald M."/>
            <person name="Abouelleil A."/>
            <person name="Alvarado L."/>
            <person name="Chapman S.B."/>
            <person name="Gainer-Dewar J."/>
            <person name="Goldberg J."/>
            <person name="Griggs A."/>
            <person name="Gujja S."/>
            <person name="Hansen M."/>
            <person name="Howarth C."/>
            <person name="Imamovic A."/>
            <person name="Ireland A."/>
            <person name="Larimer J."/>
            <person name="McCowan C."/>
            <person name="Murphy C."/>
            <person name="Pearson M."/>
            <person name="Poon T.W."/>
            <person name="Priest M."/>
            <person name="Roberts A."/>
            <person name="Saif S."/>
            <person name="Shea T."/>
            <person name="Sykes S."/>
            <person name="Wortman J."/>
            <person name="Nusbaum C."/>
            <person name="Birren B."/>
        </authorList>
    </citation>
    <scope>NUCLEOTIDE SEQUENCE [LARGE SCALE GENOMIC DNA]</scope>
    <source>
        <strain evidence="1 2">INRA-310</strain>
    </source>
</reference>
<dbReference type="RefSeq" id="XP_008900488.1">
    <property type="nucleotide sequence ID" value="XM_008902240.1"/>
</dbReference>